<reference evidence="1 2" key="1">
    <citation type="submission" date="2024-04" db="EMBL/GenBank/DDBJ databases">
        <title>Draft genome sequence of Thalassolituus maritimus NBRC 116585.</title>
        <authorList>
            <person name="Miyakawa T."/>
            <person name="Kusuya Y."/>
            <person name="Miura T."/>
        </authorList>
    </citation>
    <scope>NUCLEOTIDE SEQUENCE [LARGE SCALE GENOMIC DNA]</scope>
    <source>
        <strain evidence="1 2">5NW40-0001</strain>
    </source>
</reference>
<evidence type="ECO:0000313" key="2">
    <source>
        <dbReference type="Proteomes" id="UP001481413"/>
    </source>
</evidence>
<proteinExistence type="predicted"/>
<gene>
    <name evidence="1" type="ORF">NBRC116585_09370</name>
</gene>
<evidence type="ECO:0000313" key="1">
    <source>
        <dbReference type="EMBL" id="GAA6144820.1"/>
    </source>
</evidence>
<protein>
    <submittedName>
        <fullName evidence="1">Uncharacterized protein</fullName>
    </submittedName>
</protein>
<comment type="caution">
    <text evidence="1">The sequence shown here is derived from an EMBL/GenBank/DDBJ whole genome shotgun (WGS) entry which is preliminary data.</text>
</comment>
<dbReference type="EMBL" id="BAABWH010000002">
    <property type="protein sequence ID" value="GAA6144820.1"/>
    <property type="molecule type" value="Genomic_DNA"/>
</dbReference>
<accession>A0ABP9ZXG7</accession>
<name>A0ABP9ZXG7_9GAMM</name>
<dbReference type="RefSeq" id="WP_353293762.1">
    <property type="nucleotide sequence ID" value="NZ_BAABWH010000002.1"/>
</dbReference>
<organism evidence="1 2">
    <name type="scientific">Thalassolituus maritimus</name>
    <dbReference type="NCBI Taxonomy" id="484498"/>
    <lineage>
        <taxon>Bacteria</taxon>
        <taxon>Pseudomonadati</taxon>
        <taxon>Pseudomonadota</taxon>
        <taxon>Gammaproteobacteria</taxon>
        <taxon>Oceanospirillales</taxon>
        <taxon>Oceanospirillaceae</taxon>
        <taxon>Thalassolituus</taxon>
    </lineage>
</organism>
<dbReference type="Proteomes" id="UP001481413">
    <property type="component" value="Unassembled WGS sequence"/>
</dbReference>
<keyword evidence="2" id="KW-1185">Reference proteome</keyword>
<sequence>MGHYRSEEGFRTFSKAKGVIRKGIIDTASMVAPPWNNRMFKGFIWFMKFRFRPVKVD</sequence>